<feature type="chain" id="PRO_5023034465" description="DUF2790 domain-containing protein" evidence="1">
    <location>
        <begin position="20"/>
        <end position="85"/>
    </location>
</feature>
<dbReference type="Pfam" id="PF10976">
    <property type="entry name" value="DUF2790"/>
    <property type="match status" value="1"/>
</dbReference>
<proteinExistence type="predicted"/>
<dbReference type="AlphaFoldDB" id="A0A5E6ZIS1"/>
<gene>
    <name evidence="2" type="ORF">PS723_00111</name>
</gene>
<organism evidence="2 3">
    <name type="scientific">Pseudomonas fluorescens</name>
    <dbReference type="NCBI Taxonomy" id="294"/>
    <lineage>
        <taxon>Bacteria</taxon>
        <taxon>Pseudomonadati</taxon>
        <taxon>Pseudomonadota</taxon>
        <taxon>Gammaproteobacteria</taxon>
        <taxon>Pseudomonadales</taxon>
        <taxon>Pseudomonadaceae</taxon>
        <taxon>Pseudomonas</taxon>
    </lineage>
</organism>
<evidence type="ECO:0000313" key="2">
    <source>
        <dbReference type="EMBL" id="VVN66218.1"/>
    </source>
</evidence>
<dbReference type="Gene3D" id="2.30.140.50">
    <property type="entry name" value="Protein of unknown function DUF2790"/>
    <property type="match status" value="1"/>
</dbReference>
<feature type="signal peptide" evidence="1">
    <location>
        <begin position="1"/>
        <end position="19"/>
    </location>
</feature>
<dbReference type="InterPro" id="IPR021245">
    <property type="entry name" value="DUF2790"/>
</dbReference>
<evidence type="ECO:0000256" key="1">
    <source>
        <dbReference type="SAM" id="SignalP"/>
    </source>
</evidence>
<name>A0A5E6ZIS1_PSEFL</name>
<keyword evidence="1" id="KW-0732">Signal</keyword>
<protein>
    <recommendedName>
        <fullName evidence="4">DUF2790 domain-containing protein</fullName>
    </recommendedName>
</protein>
<evidence type="ECO:0000313" key="3">
    <source>
        <dbReference type="Proteomes" id="UP000379480"/>
    </source>
</evidence>
<accession>A0A5E6ZIS1</accession>
<dbReference type="Proteomes" id="UP000379480">
    <property type="component" value="Unassembled WGS sequence"/>
</dbReference>
<dbReference type="OrthoDB" id="7029741at2"/>
<dbReference type="RefSeq" id="WP_150801754.1">
    <property type="nucleotide sequence ID" value="NZ_CABVHY010000001.1"/>
</dbReference>
<sequence length="85" mass="9110" precursor="true">MKSTLFALALLASSGTALAASTDDGKQPIVEDYRYSMPLDVARVISMSDTSYCGIGTREMTYVDSSGVTRILRYPAFGDGCIDQS</sequence>
<dbReference type="EMBL" id="CABVHY010000001">
    <property type="protein sequence ID" value="VVN66218.1"/>
    <property type="molecule type" value="Genomic_DNA"/>
</dbReference>
<evidence type="ECO:0008006" key="4">
    <source>
        <dbReference type="Google" id="ProtNLM"/>
    </source>
</evidence>
<reference evidence="2 3" key="1">
    <citation type="submission" date="2019-09" db="EMBL/GenBank/DDBJ databases">
        <authorList>
            <person name="Chandra G."/>
            <person name="Truman W A."/>
        </authorList>
    </citation>
    <scope>NUCLEOTIDE SEQUENCE [LARGE SCALE GENOMIC DNA]</scope>
    <source>
        <strain evidence="2">PS723</strain>
    </source>
</reference>